<evidence type="ECO:0000256" key="4">
    <source>
        <dbReference type="ARBA" id="ARBA00022989"/>
    </source>
</evidence>
<evidence type="ECO:0000256" key="1">
    <source>
        <dbReference type="ARBA" id="ARBA00004141"/>
    </source>
</evidence>
<keyword evidence="4 7" id="KW-1133">Transmembrane helix</keyword>
<feature type="transmembrane region" description="Helical" evidence="7">
    <location>
        <begin position="23"/>
        <end position="44"/>
    </location>
</feature>
<dbReference type="AlphaFoldDB" id="A0A2X3HBP0"/>
<dbReference type="InterPro" id="IPR051204">
    <property type="entry name" value="ABC_transp_perm/SBD"/>
</dbReference>
<keyword evidence="3 7" id="KW-0812">Transmembrane</keyword>
<sequence>MDAITQFFQENGHNLLVQTWQHLYISLAAVILGIIVAVPVGILLTRSPKIADFVIGVVSVLQTVPSLAILAFIIPILGVGTFPAIIALFIYALLPILRNTFIGVRGVDKNLIESGRGMGMTSFQLIINVEIPNSISVIMAGIRLSAVYIIAWATLASYIGAGGLGDFIFNGLNLYRPDLILGGAIPVTILALLVEFFLGKLENVLTPKPLRDARNNS</sequence>
<dbReference type="PANTHER" id="PTHR30177:SF28">
    <property type="entry name" value="CHOLINE TRANSPORT SYSTEM PERMEASE PROTEIN OPUBB"/>
    <property type="match status" value="1"/>
</dbReference>
<dbReference type="SUPFAM" id="SSF161098">
    <property type="entry name" value="MetI-like"/>
    <property type="match status" value="1"/>
</dbReference>
<accession>A0A2X3HBP0</accession>
<dbReference type="EMBL" id="UAWT01000048">
    <property type="protein sequence ID" value="SQC71996.1"/>
    <property type="molecule type" value="Genomic_DNA"/>
</dbReference>
<dbReference type="RefSeq" id="WP_007475621.1">
    <property type="nucleotide sequence ID" value="NZ_UAWT01000048.1"/>
</dbReference>
<reference evidence="9 10" key="1">
    <citation type="submission" date="2018-06" db="EMBL/GenBank/DDBJ databases">
        <authorList>
            <consortium name="Pathogen Informatics"/>
            <person name="Doyle S."/>
        </authorList>
    </citation>
    <scope>NUCLEOTIDE SEQUENCE [LARGE SCALE GENOMIC DNA]</scope>
    <source>
        <strain evidence="9 10">NCTC13940</strain>
    </source>
</reference>
<dbReference type="Pfam" id="PF00528">
    <property type="entry name" value="BPD_transp_1"/>
    <property type="match status" value="1"/>
</dbReference>
<dbReference type="STRING" id="1214117.LFLEISCH_09734"/>
<protein>
    <submittedName>
        <fullName evidence="9">Osmoprotectant uptake system permease protein yehY</fullName>
    </submittedName>
</protein>
<dbReference type="FunFam" id="1.10.3720.10:FF:000001">
    <property type="entry name" value="Glycine betaine ABC transporter, permease"/>
    <property type="match status" value="1"/>
</dbReference>
<feature type="transmembrane region" description="Helical" evidence="7">
    <location>
        <begin position="179"/>
        <end position="198"/>
    </location>
</feature>
<evidence type="ECO:0000256" key="6">
    <source>
        <dbReference type="ARBA" id="ARBA00023136"/>
    </source>
</evidence>
<evidence type="ECO:0000256" key="7">
    <source>
        <dbReference type="RuleBase" id="RU363032"/>
    </source>
</evidence>
<dbReference type="CDD" id="cd06261">
    <property type="entry name" value="TM_PBP2"/>
    <property type="match status" value="1"/>
</dbReference>
<evidence type="ECO:0000259" key="8">
    <source>
        <dbReference type="PROSITE" id="PS50928"/>
    </source>
</evidence>
<dbReference type="GO" id="GO:0006950">
    <property type="term" value="P:response to stress"/>
    <property type="evidence" value="ECO:0007669"/>
    <property type="project" value="UniProtKB-ARBA"/>
</dbReference>
<feature type="domain" description="ABC transmembrane type-1" evidence="8">
    <location>
        <begin position="19"/>
        <end position="198"/>
    </location>
</feature>
<feature type="transmembrane region" description="Helical" evidence="7">
    <location>
        <begin position="53"/>
        <end position="74"/>
    </location>
</feature>
<name>A0A2X3HBP0_9LIST</name>
<feature type="transmembrane region" description="Helical" evidence="7">
    <location>
        <begin position="137"/>
        <end position="159"/>
    </location>
</feature>
<evidence type="ECO:0000313" key="9">
    <source>
        <dbReference type="EMBL" id="SQC71996.1"/>
    </source>
</evidence>
<dbReference type="GO" id="GO:0055085">
    <property type="term" value="P:transmembrane transport"/>
    <property type="evidence" value="ECO:0007669"/>
    <property type="project" value="InterPro"/>
</dbReference>
<comment type="subcellular location">
    <subcellularLocation>
        <location evidence="7">Cell membrane</location>
        <topology evidence="7">Multi-pass membrane protein</topology>
    </subcellularLocation>
    <subcellularLocation>
        <location evidence="1">Membrane</location>
        <topology evidence="1">Multi-pass membrane protein</topology>
    </subcellularLocation>
</comment>
<dbReference type="PROSITE" id="PS50928">
    <property type="entry name" value="ABC_TM1"/>
    <property type="match status" value="1"/>
</dbReference>
<organism evidence="9 10">
    <name type="scientific">Listeria fleischmannii subsp. fleischmannii</name>
    <dbReference type="NCBI Taxonomy" id="1671902"/>
    <lineage>
        <taxon>Bacteria</taxon>
        <taxon>Bacillati</taxon>
        <taxon>Bacillota</taxon>
        <taxon>Bacilli</taxon>
        <taxon>Bacillales</taxon>
        <taxon>Listeriaceae</taxon>
        <taxon>Listeria</taxon>
    </lineage>
</organism>
<dbReference type="Proteomes" id="UP000250257">
    <property type="component" value="Unassembled WGS sequence"/>
</dbReference>
<feature type="transmembrane region" description="Helical" evidence="7">
    <location>
        <begin position="80"/>
        <end position="97"/>
    </location>
</feature>
<gene>
    <name evidence="9" type="primary">yehY</name>
    <name evidence="9" type="ORF">NCTC13940_02709</name>
</gene>
<dbReference type="Gene3D" id="1.10.3720.10">
    <property type="entry name" value="MetI-like"/>
    <property type="match status" value="1"/>
</dbReference>
<evidence type="ECO:0000256" key="2">
    <source>
        <dbReference type="ARBA" id="ARBA00022448"/>
    </source>
</evidence>
<proteinExistence type="inferred from homology"/>
<dbReference type="GO" id="GO:0031460">
    <property type="term" value="P:glycine betaine transport"/>
    <property type="evidence" value="ECO:0007669"/>
    <property type="project" value="TreeGrafter"/>
</dbReference>
<dbReference type="InterPro" id="IPR000515">
    <property type="entry name" value="MetI-like"/>
</dbReference>
<dbReference type="GO" id="GO:0005886">
    <property type="term" value="C:plasma membrane"/>
    <property type="evidence" value="ECO:0007669"/>
    <property type="project" value="UniProtKB-SubCell"/>
</dbReference>
<comment type="similarity">
    <text evidence="7">Belongs to the binding-protein-dependent transport system permease family.</text>
</comment>
<keyword evidence="5" id="KW-0346">Stress response</keyword>
<dbReference type="InterPro" id="IPR035906">
    <property type="entry name" value="MetI-like_sf"/>
</dbReference>
<evidence type="ECO:0000256" key="5">
    <source>
        <dbReference type="ARBA" id="ARBA00023016"/>
    </source>
</evidence>
<evidence type="ECO:0000256" key="3">
    <source>
        <dbReference type="ARBA" id="ARBA00022692"/>
    </source>
</evidence>
<keyword evidence="6 7" id="KW-0472">Membrane</keyword>
<evidence type="ECO:0000313" key="10">
    <source>
        <dbReference type="Proteomes" id="UP000250257"/>
    </source>
</evidence>
<keyword evidence="2 7" id="KW-0813">Transport</keyword>
<dbReference type="PANTHER" id="PTHR30177">
    <property type="entry name" value="GLYCINE BETAINE/L-PROLINE TRANSPORT SYSTEM PERMEASE PROTEIN PROW"/>
    <property type="match status" value="1"/>
</dbReference>